<name>A0A0E3LWF4_METMZ</name>
<dbReference type="GO" id="GO:0009035">
    <property type="term" value="F:type I site-specific deoxyribonuclease activity"/>
    <property type="evidence" value="ECO:0007669"/>
    <property type="project" value="UniProtKB-EC"/>
</dbReference>
<dbReference type="InterPro" id="IPR000055">
    <property type="entry name" value="Restrct_endonuc_typeI_TRD"/>
</dbReference>
<dbReference type="RefSeq" id="WP_080943203.1">
    <property type="nucleotide sequence ID" value="NZ_CP009513.1"/>
</dbReference>
<dbReference type="InterPro" id="IPR044946">
    <property type="entry name" value="Restrct_endonuc_typeI_TRD_sf"/>
</dbReference>
<dbReference type="PANTHER" id="PTHR43140:SF1">
    <property type="entry name" value="TYPE I RESTRICTION ENZYME ECOKI SPECIFICITY SUBUNIT"/>
    <property type="match status" value="1"/>
</dbReference>
<dbReference type="Gene3D" id="3.90.220.20">
    <property type="entry name" value="DNA methylase specificity domains"/>
    <property type="match status" value="2"/>
</dbReference>
<dbReference type="Pfam" id="PF01420">
    <property type="entry name" value="Methylase_S"/>
    <property type="match status" value="2"/>
</dbReference>
<evidence type="ECO:0000313" key="6">
    <source>
        <dbReference type="Proteomes" id="UP000033063"/>
    </source>
</evidence>
<sequence length="495" mass="55588">MKTIKSLTEAEIAGLPQLSERWVWVRLDSIGELFCGQSPSIAEVNQEKRGVPYVTGPEQWDGSKIKETKWTEFPKRLVPEGCIFITVKGAGVGKIFPGVSCAIGRDIYAFLPSSKVDFKYTLHAIKHQIDVLIMKAQGDIPGLSKNHILDHVIGLCSIEEQRAIVSKIEQLFSELDNGISNLKLAQEQLKVYRQAVLKKAFEGELTKKWREQQTDLPDARELREHIGKEREEAAKKSGKKLKSINSLTEVKLSNLPKGWKWTRLGNLVEEPKYGTSKKCDYNINGIGVLRIPNISDGLINDSDLKFAQFDSTEIENYHLKAGDILTIRSNGSVDLVGKCALVSTKDEKHLYAGYLIRLRPISPLINSKYLLNCLSSIDLRYQIESKAKSTSGVNNINSGELQSLIIPFCSLPEQQAIVQEIETRLSVCDKIEQDIETNLEKAEALRQSILKKAFEGKLLNERELAEVRGAEDWEPAEVLLERIKAEKAQNGKKIH</sequence>
<keyword evidence="3" id="KW-0238">DNA-binding</keyword>
<organism evidence="5 6">
    <name type="scientific">Methanosarcina mazei LYC</name>
    <dbReference type="NCBI Taxonomy" id="1434114"/>
    <lineage>
        <taxon>Archaea</taxon>
        <taxon>Methanobacteriati</taxon>
        <taxon>Methanobacteriota</taxon>
        <taxon>Stenosarchaea group</taxon>
        <taxon>Methanomicrobia</taxon>
        <taxon>Methanosarcinales</taxon>
        <taxon>Methanosarcinaceae</taxon>
        <taxon>Methanosarcina</taxon>
    </lineage>
</organism>
<evidence type="ECO:0000259" key="4">
    <source>
        <dbReference type="Pfam" id="PF01420"/>
    </source>
</evidence>
<dbReference type="EMBL" id="CP009513">
    <property type="protein sequence ID" value="AKB68676.1"/>
    <property type="molecule type" value="Genomic_DNA"/>
</dbReference>
<feature type="domain" description="Type I restriction modification DNA specificity" evidence="4">
    <location>
        <begin position="256"/>
        <end position="440"/>
    </location>
</feature>
<protein>
    <submittedName>
        <fullName evidence="5">Type I restriction-modification system, specificity subunit S</fullName>
        <ecNumber evidence="5">3.1.21.3</ecNumber>
    </submittedName>
</protein>
<gene>
    <name evidence="5" type="ORF">MSMAL_2133</name>
</gene>
<evidence type="ECO:0000256" key="2">
    <source>
        <dbReference type="ARBA" id="ARBA00022747"/>
    </source>
</evidence>
<accession>A0A0E3LWF4</accession>
<dbReference type="PATRIC" id="fig|1434114.4.peg.2705"/>
<evidence type="ECO:0000256" key="3">
    <source>
        <dbReference type="ARBA" id="ARBA00023125"/>
    </source>
</evidence>
<dbReference type="GO" id="GO:0003677">
    <property type="term" value="F:DNA binding"/>
    <property type="evidence" value="ECO:0007669"/>
    <property type="project" value="UniProtKB-KW"/>
</dbReference>
<dbReference type="PANTHER" id="PTHR43140">
    <property type="entry name" value="TYPE-1 RESTRICTION ENZYME ECOKI SPECIFICITY PROTEIN"/>
    <property type="match status" value="1"/>
</dbReference>
<dbReference type="InterPro" id="IPR051212">
    <property type="entry name" value="Type-I_RE_S_subunit"/>
</dbReference>
<dbReference type="SUPFAM" id="SSF116734">
    <property type="entry name" value="DNA methylase specificity domain"/>
    <property type="match status" value="2"/>
</dbReference>
<evidence type="ECO:0000313" key="5">
    <source>
        <dbReference type="EMBL" id="AKB68676.1"/>
    </source>
</evidence>
<dbReference type="Proteomes" id="UP000033063">
    <property type="component" value="Chromosome"/>
</dbReference>
<keyword evidence="5" id="KW-0378">Hydrolase</keyword>
<dbReference type="REBASE" id="109194">
    <property type="entry name" value="S.MmaLYCORF2134P"/>
</dbReference>
<dbReference type="CDD" id="cd17517">
    <property type="entry name" value="RMtype1_S_EcoKI_StySPI-TRD2-CR2_like"/>
    <property type="match status" value="1"/>
</dbReference>
<proteinExistence type="inferred from homology"/>
<reference evidence="5 6" key="1">
    <citation type="submission" date="2014-07" db="EMBL/GenBank/DDBJ databases">
        <title>Methanogenic archaea and the global carbon cycle.</title>
        <authorList>
            <person name="Henriksen J.R."/>
            <person name="Luke J."/>
            <person name="Reinhart S."/>
            <person name="Benedict M.N."/>
            <person name="Youngblut N.D."/>
            <person name="Metcalf M.E."/>
            <person name="Whitaker R.J."/>
            <person name="Metcalf W.W."/>
        </authorList>
    </citation>
    <scope>NUCLEOTIDE SEQUENCE [LARGE SCALE GENOMIC DNA]</scope>
    <source>
        <strain evidence="5 6">LYC</strain>
    </source>
</reference>
<dbReference type="GeneID" id="24878403"/>
<comment type="similarity">
    <text evidence="1">Belongs to the type-I restriction system S methylase family.</text>
</comment>
<keyword evidence="2" id="KW-0680">Restriction system</keyword>
<dbReference type="HOGENOM" id="CLU_021095_10_2_2"/>
<evidence type="ECO:0000256" key="1">
    <source>
        <dbReference type="ARBA" id="ARBA00010923"/>
    </source>
</evidence>
<dbReference type="EC" id="3.1.21.3" evidence="5"/>
<dbReference type="AlphaFoldDB" id="A0A0E3LWF4"/>
<dbReference type="GO" id="GO:0009307">
    <property type="term" value="P:DNA restriction-modification system"/>
    <property type="evidence" value="ECO:0007669"/>
    <property type="project" value="UniProtKB-KW"/>
</dbReference>
<feature type="domain" description="Type I restriction modification DNA specificity" evidence="4">
    <location>
        <begin position="20"/>
        <end position="181"/>
    </location>
</feature>